<evidence type="ECO:0000256" key="1">
    <source>
        <dbReference type="ARBA" id="ARBA00004514"/>
    </source>
</evidence>
<gene>
    <name evidence="14" type="ORF">AAFC00_001077</name>
</gene>
<dbReference type="InterPro" id="IPR056764">
    <property type="entry name" value="LbH_EIF2B3/5"/>
</dbReference>
<evidence type="ECO:0000256" key="4">
    <source>
        <dbReference type="ARBA" id="ARBA00022490"/>
    </source>
</evidence>
<evidence type="ECO:0000256" key="12">
    <source>
        <dbReference type="SAM" id="MobiDB-lite"/>
    </source>
</evidence>
<dbReference type="Pfam" id="PF02020">
    <property type="entry name" value="W2"/>
    <property type="match status" value="1"/>
</dbReference>
<evidence type="ECO:0000256" key="2">
    <source>
        <dbReference type="ARBA" id="ARBA00007878"/>
    </source>
</evidence>
<dbReference type="InterPro" id="IPR044123">
    <property type="entry name" value="W2_eIF2B_epsilon"/>
</dbReference>
<feature type="compositionally biased region" description="Acidic residues" evidence="12">
    <location>
        <begin position="703"/>
        <end position="736"/>
    </location>
</feature>
<evidence type="ECO:0000256" key="6">
    <source>
        <dbReference type="ARBA" id="ARBA00022917"/>
    </source>
</evidence>
<dbReference type="Gene3D" id="2.160.10.10">
    <property type="entry name" value="Hexapeptide repeat proteins"/>
    <property type="match status" value="1"/>
</dbReference>
<evidence type="ECO:0000256" key="9">
    <source>
        <dbReference type="ARBA" id="ARBA00044144"/>
    </source>
</evidence>
<keyword evidence="15" id="KW-1185">Reference proteome</keyword>
<dbReference type="Gene3D" id="3.90.550.10">
    <property type="entry name" value="Spore Coat Polysaccharide Biosynthesis Protein SpsA, Chain A"/>
    <property type="match status" value="1"/>
</dbReference>
<evidence type="ECO:0000256" key="11">
    <source>
        <dbReference type="ARBA" id="ARBA00046432"/>
    </source>
</evidence>
<dbReference type="InterPro" id="IPR005835">
    <property type="entry name" value="NTP_transferase_dom"/>
</dbReference>
<comment type="subunit">
    <text evidence="11">Component of the translation initiation factor 2B (eIF2B) complex which is a heterodecamer of two sets of five different subunits: alpha, beta, gamma, delta and epsilon. Subunits alpha, beta and delta comprise a regulatory subcomplex and subunits epsilon and gamma comprise a catalytic subcomplex. Within the complex, the hexameric regulatory complex resides at the center, with the two heterodimeric catalytic subcomplexes bound on opposite sides.</text>
</comment>
<sequence>MAPKGKKSDGHSKQREEEVEEPLQAVILADSFETRFSPFNLERPRCLIPLANTPLIEYTFEFLANAGVEEVFVYCGAQWEQVQEYIEHTKWKSSVSPFSRVEILHSSSSSIGDAMRDLDARAILANDFLVVYGDIISNLPIDGAMAAHRRRRQKDKNAIMTMVLREAGTRHRTKSQDITPVFVIDPTKDRCVHYEQMRPHQTSRFVNIDPDILKEHAEIEVRQDLIDCGIDICTPDVLALWSDNFDYEYPRKGFLHSVLKDYELNGKTIHTHIVNDHYAARVKNLSAYGAVSRDIMGRWAYPICPDSNLVRDQTYRLLKGNVYREEGVVLARSCHIGKKTVIGRATAIGDGSVVSNSVIGRRCVIGRNVKIDGAYIWDDAFIGDGSVIQDAIIANEASVGKRCKIMPGALLSYGVHIADGMTVKEGSRITQKKRVAGYEEDEIVSGDNDLKLVGQNGTGFEYEPDEDEEDEEHLGLNHATMYNMANLSLSQDSISTLNSEDDYSDDFSAGRSGRTESFGSIGSVASDDSNIDERAALDFHHEAAASVYDSLQKGDESSNIQLELTSLRMSANASPSQVRRAVVAAFMKRIAGLVEDGLSPAQAVKKTIPVHKVLLERTMFDHGDDHEEKPDQVEFLLLMQTDLCHRKDGEQIMLYASNDLAMSDVIDTEGFEQWWHDEKSQANDELKHVRSLMGQFMDAILSDSEEEEESSDEEEEEEEEEEDDDDEEEESDSDDE</sequence>
<dbReference type="Pfam" id="PF00483">
    <property type="entry name" value="NTP_transferase"/>
    <property type="match status" value="1"/>
</dbReference>
<dbReference type="InterPro" id="IPR029044">
    <property type="entry name" value="Nucleotide-diphossugar_trans"/>
</dbReference>
<evidence type="ECO:0000313" key="15">
    <source>
        <dbReference type="Proteomes" id="UP001562354"/>
    </source>
</evidence>
<dbReference type="CDD" id="cd04197">
    <property type="entry name" value="eIF-2B_epsilon_N"/>
    <property type="match status" value="1"/>
</dbReference>
<comment type="caution">
    <text evidence="14">The sequence shown here is derived from an EMBL/GenBank/DDBJ whole genome shotgun (WGS) entry which is preliminary data.</text>
</comment>
<feature type="domain" description="W2" evidence="13">
    <location>
        <begin position="533"/>
        <end position="710"/>
    </location>
</feature>
<protein>
    <recommendedName>
        <fullName evidence="3">Mannose-1-phosphate guanyltransferase</fullName>
    </recommendedName>
    <alternativeName>
        <fullName evidence="8">GDP-mannose pyrophosphorylase</fullName>
    </alternativeName>
    <alternativeName>
        <fullName evidence="7">GTP-mannose-1-phosphate guanylyltransferase</fullName>
    </alternativeName>
    <alternativeName>
        <fullName evidence="9">Translation initiation factor eIF2B subunit epsilon</fullName>
    </alternativeName>
    <alternativeName>
        <fullName evidence="10">eIF2B GDP-GTP exchange factor subunit epsilon</fullName>
    </alternativeName>
</protein>
<dbReference type="SUPFAM" id="SSF48371">
    <property type="entry name" value="ARM repeat"/>
    <property type="match status" value="1"/>
</dbReference>
<evidence type="ECO:0000256" key="7">
    <source>
        <dbReference type="ARBA" id="ARBA00030179"/>
    </source>
</evidence>
<dbReference type="RefSeq" id="XP_069203692.1">
    <property type="nucleotide sequence ID" value="XM_069340219.1"/>
</dbReference>
<dbReference type="SUPFAM" id="SSF51161">
    <property type="entry name" value="Trimeric LpxA-like enzymes"/>
    <property type="match status" value="1"/>
</dbReference>
<reference evidence="14 15" key="1">
    <citation type="submission" date="2024-07" db="EMBL/GenBank/DDBJ databases">
        <title>Draft sequence of the Neodothiora populina.</title>
        <authorList>
            <person name="Drown D.D."/>
            <person name="Schuette U.S."/>
            <person name="Buechlein A.B."/>
            <person name="Rusch D.R."/>
            <person name="Winton L.W."/>
            <person name="Adams G.A."/>
        </authorList>
    </citation>
    <scope>NUCLEOTIDE SEQUENCE [LARGE SCALE GENOMIC DNA]</scope>
    <source>
        <strain evidence="14 15">CPC 39397</strain>
    </source>
</reference>
<dbReference type="InterPro" id="IPR016024">
    <property type="entry name" value="ARM-type_fold"/>
</dbReference>
<dbReference type="CDD" id="cd05787">
    <property type="entry name" value="LbH_eIF2B_epsilon"/>
    <property type="match status" value="1"/>
</dbReference>
<evidence type="ECO:0000256" key="3">
    <source>
        <dbReference type="ARBA" id="ARBA00018601"/>
    </source>
</evidence>
<dbReference type="CDD" id="cd11558">
    <property type="entry name" value="W2_eIF2B_epsilon"/>
    <property type="match status" value="1"/>
</dbReference>
<dbReference type="GeneID" id="95974780"/>
<dbReference type="Gene3D" id="1.25.40.180">
    <property type="match status" value="1"/>
</dbReference>
<dbReference type="Proteomes" id="UP001562354">
    <property type="component" value="Unassembled WGS sequence"/>
</dbReference>
<comment type="subcellular location">
    <subcellularLocation>
        <location evidence="1">Cytoplasm</location>
        <location evidence="1">Cytosol</location>
    </subcellularLocation>
</comment>
<feature type="region of interest" description="Disordered" evidence="12">
    <location>
        <begin position="699"/>
        <end position="736"/>
    </location>
</feature>
<keyword evidence="6" id="KW-0648">Protein biosynthesis</keyword>
<evidence type="ECO:0000256" key="5">
    <source>
        <dbReference type="ARBA" id="ARBA00022540"/>
    </source>
</evidence>
<dbReference type="PROSITE" id="PS51363">
    <property type="entry name" value="W2"/>
    <property type="match status" value="1"/>
</dbReference>
<organism evidence="14 15">
    <name type="scientific">Neodothiora populina</name>
    <dbReference type="NCBI Taxonomy" id="2781224"/>
    <lineage>
        <taxon>Eukaryota</taxon>
        <taxon>Fungi</taxon>
        <taxon>Dikarya</taxon>
        <taxon>Ascomycota</taxon>
        <taxon>Pezizomycotina</taxon>
        <taxon>Dothideomycetes</taxon>
        <taxon>Dothideomycetidae</taxon>
        <taxon>Dothideales</taxon>
        <taxon>Dothioraceae</taxon>
        <taxon>Neodothiora</taxon>
    </lineage>
</organism>
<dbReference type="PANTHER" id="PTHR45887:SF1">
    <property type="entry name" value="TRANSLATION INITIATION FACTOR EIF-2B SUBUNIT EPSILON"/>
    <property type="match status" value="1"/>
</dbReference>
<accession>A0ABR3PNR3</accession>
<comment type="similarity">
    <text evidence="2">Belongs to the eIF-2B gamma/epsilon subunits family.</text>
</comment>
<feature type="region of interest" description="Disordered" evidence="12">
    <location>
        <begin position="1"/>
        <end position="21"/>
    </location>
</feature>
<keyword evidence="4" id="KW-0963">Cytoplasm</keyword>
<dbReference type="InterPro" id="IPR003307">
    <property type="entry name" value="W2_domain"/>
</dbReference>
<dbReference type="InterPro" id="IPR051956">
    <property type="entry name" value="eIF2B_epsilon"/>
</dbReference>
<dbReference type="PANTHER" id="PTHR45887">
    <property type="entry name" value="TRANSLATION INITIATION FACTOR EIF-2B SUBUNIT EPSILON"/>
    <property type="match status" value="1"/>
</dbReference>
<evidence type="ECO:0000259" key="13">
    <source>
        <dbReference type="PROSITE" id="PS51363"/>
    </source>
</evidence>
<feature type="compositionally biased region" description="Basic and acidic residues" evidence="12">
    <location>
        <begin position="1"/>
        <end position="16"/>
    </location>
</feature>
<evidence type="ECO:0000256" key="10">
    <source>
        <dbReference type="ARBA" id="ARBA00044345"/>
    </source>
</evidence>
<dbReference type="Pfam" id="PF25084">
    <property type="entry name" value="LbH_EIF2B"/>
    <property type="match status" value="1"/>
</dbReference>
<dbReference type="EMBL" id="JBFMKM010000003">
    <property type="protein sequence ID" value="KAL1310843.1"/>
    <property type="molecule type" value="Genomic_DNA"/>
</dbReference>
<proteinExistence type="inferred from homology"/>
<dbReference type="SUPFAM" id="SSF53448">
    <property type="entry name" value="Nucleotide-diphospho-sugar transferases"/>
    <property type="match status" value="1"/>
</dbReference>
<dbReference type="InterPro" id="IPR011004">
    <property type="entry name" value="Trimer_LpxA-like_sf"/>
</dbReference>
<keyword evidence="5" id="KW-0396">Initiation factor</keyword>
<evidence type="ECO:0000313" key="14">
    <source>
        <dbReference type="EMBL" id="KAL1310843.1"/>
    </source>
</evidence>
<evidence type="ECO:0000256" key="8">
    <source>
        <dbReference type="ARBA" id="ARBA00031190"/>
    </source>
</evidence>
<name>A0ABR3PNR3_9PEZI</name>
<dbReference type="InterPro" id="IPR035543">
    <property type="entry name" value="eIF-2B_epsilon_N"/>
</dbReference>